<evidence type="ECO:0000256" key="1">
    <source>
        <dbReference type="SAM" id="Phobius"/>
    </source>
</evidence>
<keyword evidence="1" id="KW-0812">Transmembrane</keyword>
<feature type="transmembrane region" description="Helical" evidence="1">
    <location>
        <begin position="352"/>
        <end position="369"/>
    </location>
</feature>
<feature type="transmembrane region" description="Helical" evidence="1">
    <location>
        <begin position="406"/>
        <end position="422"/>
    </location>
</feature>
<keyword evidence="1" id="KW-1133">Transmembrane helix</keyword>
<organism evidence="2 3">
    <name type="scientific">Candidatus Chisholmbacteria bacterium RIFCSPHIGHO2_01_FULL_52_32</name>
    <dbReference type="NCBI Taxonomy" id="1797591"/>
    <lineage>
        <taxon>Bacteria</taxon>
        <taxon>Candidatus Chisholmiibacteriota</taxon>
    </lineage>
</organism>
<comment type="caution">
    <text evidence="2">The sequence shown here is derived from an EMBL/GenBank/DDBJ whole genome shotgun (WGS) entry which is preliminary data.</text>
</comment>
<keyword evidence="1" id="KW-0472">Membrane</keyword>
<proteinExistence type="predicted"/>
<dbReference type="Proteomes" id="UP000179233">
    <property type="component" value="Unassembled WGS sequence"/>
</dbReference>
<protein>
    <recommendedName>
        <fullName evidence="4">Glycosyltransferase RgtA/B/C/D-like domain-containing protein</fullName>
    </recommendedName>
</protein>
<feature type="transmembrane region" description="Helical" evidence="1">
    <location>
        <begin position="147"/>
        <end position="167"/>
    </location>
</feature>
<gene>
    <name evidence="2" type="ORF">A2786_01085</name>
</gene>
<feature type="transmembrane region" description="Helical" evidence="1">
    <location>
        <begin position="323"/>
        <end position="346"/>
    </location>
</feature>
<evidence type="ECO:0008006" key="4">
    <source>
        <dbReference type="Google" id="ProtNLM"/>
    </source>
</evidence>
<name>A0A1G1VRV5_9BACT</name>
<dbReference type="EMBL" id="MHCJ01000003">
    <property type="protein sequence ID" value="OGY18100.1"/>
    <property type="molecule type" value="Genomic_DNA"/>
</dbReference>
<evidence type="ECO:0000313" key="2">
    <source>
        <dbReference type="EMBL" id="OGY18100.1"/>
    </source>
</evidence>
<feature type="transmembrane region" description="Helical" evidence="1">
    <location>
        <begin position="280"/>
        <end position="298"/>
    </location>
</feature>
<sequence>MIKPMRKRRYWRSLLWQIPLVMLGVYWIYGLWISLVPKITLSIDEVPWILDAQFYTHRRNNNWERFSLPKDFKYLRWETQKRRLLDQPQFGKYLIGFLLQSTGRKMVDEETSTRLYAIVHTDVLPTGKTLEEAAIILGSEVTDAILLIRYASVAAGLLAILFLAWIATNITRDWKIGFSIAVFSAWHPLIRNTFGIATADAFFVLFLLISGTALVATLHQLPRLSNSRIFLSSFVLGMLIACTTSIKLPGVFLLFFPWLYFSLLCLTHPSTISKQQWKRFLFFCAGYTLSFLATFFFLEPEIWADPIRGTGALFGSRILQQELFYRAFGQFSFLEMPLYILTVFISISKYRIVQSLLTLLLLFGWYSLLRRAKNDPQSHSLLSLSIFWIVVNIAYARVKLPGFERYLIPTLLILILVTSVGLKQATTWITNTLQSNAHKYKTQKA</sequence>
<feature type="transmembrane region" description="Helical" evidence="1">
    <location>
        <begin position="381"/>
        <end position="400"/>
    </location>
</feature>
<feature type="transmembrane region" description="Helical" evidence="1">
    <location>
        <begin position="14"/>
        <end position="35"/>
    </location>
</feature>
<evidence type="ECO:0000313" key="3">
    <source>
        <dbReference type="Proteomes" id="UP000179233"/>
    </source>
</evidence>
<reference evidence="2 3" key="1">
    <citation type="journal article" date="2016" name="Nat. Commun.">
        <title>Thousands of microbial genomes shed light on interconnected biogeochemical processes in an aquifer system.</title>
        <authorList>
            <person name="Anantharaman K."/>
            <person name="Brown C.T."/>
            <person name="Hug L.A."/>
            <person name="Sharon I."/>
            <person name="Castelle C.J."/>
            <person name="Probst A.J."/>
            <person name="Thomas B.C."/>
            <person name="Singh A."/>
            <person name="Wilkins M.J."/>
            <person name="Karaoz U."/>
            <person name="Brodie E.L."/>
            <person name="Williams K.H."/>
            <person name="Hubbard S.S."/>
            <person name="Banfield J.F."/>
        </authorList>
    </citation>
    <scope>NUCLEOTIDE SEQUENCE [LARGE SCALE GENOMIC DNA]</scope>
</reference>
<feature type="transmembrane region" description="Helical" evidence="1">
    <location>
        <begin position="196"/>
        <end position="218"/>
    </location>
</feature>
<feature type="transmembrane region" description="Helical" evidence="1">
    <location>
        <begin position="230"/>
        <end position="260"/>
    </location>
</feature>
<dbReference type="AlphaFoldDB" id="A0A1G1VRV5"/>
<accession>A0A1G1VRV5</accession>